<accession>A0A2H0XZE8</accession>
<dbReference type="EMBL" id="PEYM01000055">
    <property type="protein sequence ID" value="PIS30446.1"/>
    <property type="molecule type" value="Genomic_DNA"/>
</dbReference>
<comment type="caution">
    <text evidence="2">The sequence shown here is derived from an EMBL/GenBank/DDBJ whole genome shotgun (WGS) entry which is preliminary data.</text>
</comment>
<organism evidence="2 3">
    <name type="scientific">Candidatus Saganbacteria bacterium CG08_land_8_20_14_0_20_45_16</name>
    <dbReference type="NCBI Taxonomy" id="2014293"/>
    <lineage>
        <taxon>Bacteria</taxon>
        <taxon>Bacillati</taxon>
        <taxon>Saganbacteria</taxon>
    </lineage>
</organism>
<dbReference type="AlphaFoldDB" id="A0A2H0XZE8"/>
<name>A0A2H0XZE8_UNCSA</name>
<gene>
    <name evidence="2" type="ORF">COT42_03080</name>
</gene>
<dbReference type="InterPro" id="IPR011009">
    <property type="entry name" value="Kinase-like_dom_sf"/>
</dbReference>
<dbReference type="Pfam" id="PF01636">
    <property type="entry name" value="APH"/>
    <property type="match status" value="1"/>
</dbReference>
<feature type="domain" description="Aminoglycoside phosphotransferase" evidence="1">
    <location>
        <begin position="45"/>
        <end position="247"/>
    </location>
</feature>
<evidence type="ECO:0000313" key="3">
    <source>
        <dbReference type="Proteomes" id="UP000231343"/>
    </source>
</evidence>
<evidence type="ECO:0000259" key="1">
    <source>
        <dbReference type="Pfam" id="PF01636"/>
    </source>
</evidence>
<reference evidence="2 3" key="1">
    <citation type="submission" date="2017-09" db="EMBL/GenBank/DDBJ databases">
        <title>Depth-based differentiation of microbial function through sediment-hosted aquifers and enrichment of novel symbionts in the deep terrestrial subsurface.</title>
        <authorList>
            <person name="Probst A.J."/>
            <person name="Ladd B."/>
            <person name="Jarett J.K."/>
            <person name="Geller-Mcgrath D.E."/>
            <person name="Sieber C.M."/>
            <person name="Emerson J.B."/>
            <person name="Anantharaman K."/>
            <person name="Thomas B.C."/>
            <person name="Malmstrom R."/>
            <person name="Stieglmeier M."/>
            <person name="Klingl A."/>
            <person name="Woyke T."/>
            <person name="Ryan C.M."/>
            <person name="Banfield J.F."/>
        </authorList>
    </citation>
    <scope>NUCLEOTIDE SEQUENCE [LARGE SCALE GENOMIC DNA]</scope>
    <source>
        <strain evidence="2">CG08_land_8_20_14_0_20_45_16</strain>
    </source>
</reference>
<protein>
    <recommendedName>
        <fullName evidence="1">Aminoglycoside phosphotransferase domain-containing protein</fullName>
    </recommendedName>
</protein>
<proteinExistence type="predicted"/>
<dbReference type="Proteomes" id="UP000231343">
    <property type="component" value="Unassembled WGS sequence"/>
</dbReference>
<dbReference type="Gene3D" id="3.90.1200.10">
    <property type="match status" value="1"/>
</dbReference>
<dbReference type="SUPFAM" id="SSF56112">
    <property type="entry name" value="Protein kinase-like (PK-like)"/>
    <property type="match status" value="1"/>
</dbReference>
<dbReference type="InterPro" id="IPR002575">
    <property type="entry name" value="Aminoglycoside_PTrfase"/>
</dbReference>
<sequence>MIPLFKDYLLKNWAKIGLSREPKNLLFIKFADRRIRAAEVGIISFLIKDGQKALMILRTPRYPTNEEANRSLELEYANLSSLSEKLPGSTLLAQIPRLLIWEKFDKIRVLGISFLAGADLSQYMSSADILKSYIDNFSLMLSWLVNFQQEVGAEQTVPLGTIVERVYDEYRTLFPDKIALADAYFSSCQPDLARFKEQMIPLFAQHGDFHAQNIFALKGRVSGVIDWEDFELLGVPGFDLFHFIKTYFEGLFGYFADKNDVMALHQFSSQVSQQVVKVTSDSYFSKMRLGPELVKILVPLYLLKSAVLAGEPRKKATAAVTRLEILLRLKPLNLEELVYFSSLFSYGDIYKKATAEQNAQLAEICRNEIQQIQLKTKGR</sequence>
<evidence type="ECO:0000313" key="2">
    <source>
        <dbReference type="EMBL" id="PIS30446.1"/>
    </source>
</evidence>